<protein>
    <recommendedName>
        <fullName evidence="2">ATP-grasp domain-containing protein</fullName>
    </recommendedName>
</protein>
<dbReference type="Proteomes" id="UP000050501">
    <property type="component" value="Unassembled WGS sequence"/>
</dbReference>
<name>A0A0M8JQ88_9CHLR</name>
<evidence type="ECO:0000313" key="5">
    <source>
        <dbReference type="Proteomes" id="UP000050501"/>
    </source>
</evidence>
<sequence>MSKKTVLITGAGGGGSNNLIRSIQRSSYPVRLVGSNADRFILSRSLAERNYLLPRGDSGKGYAEALNRVAAAEKLDLIVANNDTEVRGISAVRDRLDAPVFLPSHATIEMCQDKFTLSSHLEAHGFRMAKTVSIQDLDRVEEAFAQFPDQERLWCRMRKGSGSAGSLPVSKPEQVRFWVKYWQEMRGVPENMFLLSEYLPGRDYAFQSVWKDGQLVLAKTCERVAYLFARLMPSGTSSTPQIGRLVNNPVVNDICTRAVQSIDPHATGMFSIDLKEDRSGLPCITEINIGRFFMITIVFNAVGHHNMAETYLKLAFNQPVEIPASERYDDIGSEETYLIRGIDNEPGVISRSALESSYISLVDEGE</sequence>
<dbReference type="STRING" id="229921.ADN01_11635"/>
<dbReference type="OrthoDB" id="9803907at2"/>
<dbReference type="GO" id="GO:0046872">
    <property type="term" value="F:metal ion binding"/>
    <property type="evidence" value="ECO:0007669"/>
    <property type="project" value="InterPro"/>
</dbReference>
<dbReference type="SUPFAM" id="SSF56059">
    <property type="entry name" value="Glutathione synthetase ATP-binding domain-like"/>
    <property type="match status" value="1"/>
</dbReference>
<keyword evidence="5" id="KW-1185">Reference proteome</keyword>
<dbReference type="AlphaFoldDB" id="A0A0M8JQ88"/>
<accession>A0A0M8JQ88</accession>
<dbReference type="GO" id="GO:0005524">
    <property type="term" value="F:ATP binding"/>
    <property type="evidence" value="ECO:0007669"/>
    <property type="project" value="UniProtKB-UniRule"/>
</dbReference>
<dbReference type="EMBL" id="DF967975">
    <property type="protein sequence ID" value="GAP19587.1"/>
    <property type="molecule type" value="Genomic_DNA"/>
</dbReference>
<keyword evidence="1" id="KW-0067">ATP-binding</keyword>
<keyword evidence="1" id="KW-0547">Nucleotide-binding</keyword>
<proteinExistence type="predicted"/>
<evidence type="ECO:0000259" key="2">
    <source>
        <dbReference type="PROSITE" id="PS50975"/>
    </source>
</evidence>
<gene>
    <name evidence="4" type="ORF">ADN01_11635</name>
    <name evidence="3" type="ORF">LSAC_03497</name>
</gene>
<evidence type="ECO:0000313" key="3">
    <source>
        <dbReference type="EMBL" id="GAP19587.1"/>
    </source>
</evidence>
<organism evidence="3">
    <name type="scientific">Levilinea saccharolytica</name>
    <dbReference type="NCBI Taxonomy" id="229921"/>
    <lineage>
        <taxon>Bacteria</taxon>
        <taxon>Bacillati</taxon>
        <taxon>Chloroflexota</taxon>
        <taxon>Anaerolineae</taxon>
        <taxon>Anaerolineales</taxon>
        <taxon>Anaerolineaceae</taxon>
        <taxon>Levilinea</taxon>
    </lineage>
</organism>
<reference evidence="3" key="1">
    <citation type="journal article" date="2015" name="Genome Announc.">
        <title>Draft Genome Sequences of Anaerolinea thermolimosa IMO-1, Bellilinea caldifistulae GOMI-1, Leptolinea tardivitalis YMTK-2, Levilinea saccharolytica KIBI-1, Longilinea arvoryzae KOME-1, Previously Described as Members of the Class Anaerolineae (Chloroflexi).</title>
        <authorList>
            <person name="Matsuura N."/>
            <person name="Tourlousse M.D."/>
            <person name="Ohashi A."/>
            <person name="Hugenholtz P."/>
            <person name="Sekiguchi Y."/>
        </authorList>
    </citation>
    <scope>NUCLEOTIDE SEQUENCE</scope>
    <source>
        <strain evidence="3">KIBI-1</strain>
    </source>
</reference>
<evidence type="ECO:0000256" key="1">
    <source>
        <dbReference type="PROSITE-ProRule" id="PRU00409"/>
    </source>
</evidence>
<reference evidence="4 5" key="2">
    <citation type="submission" date="2015-07" db="EMBL/GenBank/DDBJ databases">
        <title>Genome sequence of Levilinea saccharolytica DSM 16555.</title>
        <authorList>
            <person name="Hemp J."/>
            <person name="Ward L.M."/>
            <person name="Pace L.A."/>
            <person name="Fischer W.W."/>
        </authorList>
    </citation>
    <scope>NUCLEOTIDE SEQUENCE [LARGE SCALE GENOMIC DNA]</scope>
    <source>
        <strain evidence="4 5">KIBI-1</strain>
    </source>
</reference>
<dbReference type="Gene3D" id="3.40.50.20">
    <property type="match status" value="1"/>
</dbReference>
<evidence type="ECO:0000313" key="4">
    <source>
        <dbReference type="EMBL" id="KPL80765.1"/>
    </source>
</evidence>
<dbReference type="InterPro" id="IPR011761">
    <property type="entry name" value="ATP-grasp"/>
</dbReference>
<feature type="domain" description="ATP-grasp" evidence="2">
    <location>
        <begin position="118"/>
        <end position="316"/>
    </location>
</feature>
<dbReference type="EMBL" id="LGCM01000039">
    <property type="protein sequence ID" value="KPL80765.1"/>
    <property type="molecule type" value="Genomic_DNA"/>
</dbReference>
<dbReference type="RefSeq" id="WP_062419856.1">
    <property type="nucleotide sequence ID" value="NZ_BBXZ01000183.1"/>
</dbReference>
<dbReference type="PROSITE" id="PS50975">
    <property type="entry name" value="ATP_GRASP"/>
    <property type="match status" value="1"/>
</dbReference>